<dbReference type="Gene3D" id="3.30.70.100">
    <property type="match status" value="1"/>
</dbReference>
<accession>A0ABT5FBU6</accession>
<dbReference type="InterPro" id="IPR007138">
    <property type="entry name" value="ABM_dom"/>
</dbReference>
<dbReference type="RefSeq" id="WP_272180548.1">
    <property type="nucleotide sequence ID" value="NZ_JAQOMS010000002.1"/>
</dbReference>
<reference evidence="2 3" key="1">
    <citation type="submission" date="2023-01" db="EMBL/GenBank/DDBJ databases">
        <title>Psychrosphaera sp. nov., isolated from marine algae.</title>
        <authorList>
            <person name="Bayburt H."/>
            <person name="Choi B.J."/>
            <person name="Kim J.M."/>
            <person name="Choi D.G."/>
            <person name="Jeon C.O."/>
        </authorList>
    </citation>
    <scope>NUCLEOTIDE SEQUENCE [LARGE SCALE GENOMIC DNA]</scope>
    <source>
        <strain evidence="2 3">G1-22</strain>
    </source>
</reference>
<proteinExistence type="predicted"/>
<sequence length="113" mass="12909">MEQISVINTILVPKGMEETAEKVRNEYIDYFRQQAGFVSSTFYKSINRQNDDSVNYVNTVVWSSKAHFDAVVNLCFKNAEGKNKDGKRVLGKGFPEPIKVNPDQYIVIDKTEI</sequence>
<protein>
    <submittedName>
        <fullName evidence="2">Antibiotic biosynthesis monooxygenase</fullName>
    </submittedName>
</protein>
<dbReference type="GO" id="GO:0004497">
    <property type="term" value="F:monooxygenase activity"/>
    <property type="evidence" value="ECO:0007669"/>
    <property type="project" value="UniProtKB-KW"/>
</dbReference>
<name>A0ABT5FBU6_9GAMM</name>
<dbReference type="Pfam" id="PF03992">
    <property type="entry name" value="ABM"/>
    <property type="match status" value="1"/>
</dbReference>
<keyword evidence="2" id="KW-0503">Monooxygenase</keyword>
<keyword evidence="2" id="KW-0560">Oxidoreductase</keyword>
<comment type="caution">
    <text evidence="2">The sequence shown here is derived from an EMBL/GenBank/DDBJ whole genome shotgun (WGS) entry which is preliminary data.</text>
</comment>
<organism evidence="2 3">
    <name type="scientific">Psychrosphaera algicola</name>
    <dbReference type="NCBI Taxonomy" id="3023714"/>
    <lineage>
        <taxon>Bacteria</taxon>
        <taxon>Pseudomonadati</taxon>
        <taxon>Pseudomonadota</taxon>
        <taxon>Gammaproteobacteria</taxon>
        <taxon>Alteromonadales</taxon>
        <taxon>Pseudoalteromonadaceae</taxon>
        <taxon>Psychrosphaera</taxon>
    </lineage>
</organism>
<dbReference type="InterPro" id="IPR011008">
    <property type="entry name" value="Dimeric_a/b-barrel"/>
</dbReference>
<dbReference type="SUPFAM" id="SSF54909">
    <property type="entry name" value="Dimeric alpha+beta barrel"/>
    <property type="match status" value="1"/>
</dbReference>
<dbReference type="Proteomes" id="UP001528411">
    <property type="component" value="Unassembled WGS sequence"/>
</dbReference>
<evidence type="ECO:0000313" key="3">
    <source>
        <dbReference type="Proteomes" id="UP001528411"/>
    </source>
</evidence>
<evidence type="ECO:0000313" key="2">
    <source>
        <dbReference type="EMBL" id="MDC2889013.1"/>
    </source>
</evidence>
<keyword evidence="3" id="KW-1185">Reference proteome</keyword>
<evidence type="ECO:0000259" key="1">
    <source>
        <dbReference type="Pfam" id="PF03992"/>
    </source>
</evidence>
<feature type="domain" description="ABM" evidence="1">
    <location>
        <begin position="4"/>
        <end position="70"/>
    </location>
</feature>
<gene>
    <name evidence="2" type="ORF">PN838_09810</name>
</gene>
<dbReference type="EMBL" id="JAQOMS010000002">
    <property type="protein sequence ID" value="MDC2889013.1"/>
    <property type="molecule type" value="Genomic_DNA"/>
</dbReference>